<keyword evidence="3" id="KW-1185">Reference proteome</keyword>
<dbReference type="Proteomes" id="UP000198847">
    <property type="component" value="Unassembled WGS sequence"/>
</dbReference>
<evidence type="ECO:0000313" key="3">
    <source>
        <dbReference type="Proteomes" id="UP000198847"/>
    </source>
</evidence>
<gene>
    <name evidence="2" type="ORF">SAMN04490178_14211</name>
</gene>
<dbReference type="EMBL" id="FODY01000042">
    <property type="protein sequence ID" value="SEP46986.1"/>
    <property type="molecule type" value="Genomic_DNA"/>
</dbReference>
<dbReference type="SUPFAM" id="SSF109604">
    <property type="entry name" value="HD-domain/PDEase-like"/>
    <property type="match status" value="1"/>
</dbReference>
<dbReference type="SMART" id="SM00471">
    <property type="entry name" value="HDc"/>
    <property type="match status" value="1"/>
</dbReference>
<sequence>MDSKYKVIKDSVHGYIEIPEVIIDHIIDTPHFQRLNRIEQTSMRVLYPSARHDRFIHSIGTYYLGCKAFRYFKININNEFPELDISPDQWDKWQISFELACLLHDVGHSPFSHTLEHLFQSKKHNIDNERTETYIDFRLKSKMSESLKDKFKEQFEDYCKTFETDYRGCSPAPHERVSSIVVLECFQSIISELGADIELIVRSIIGCVYKNPQDHYGIKNCLIRMLNSNLIDVDKLDYIARDTMLTGFENITIDTERLLRSMTAYKVRTDYYPAYNKNALSVIQNVITANNAQQAWIVNHHVVIYNAHLVKVSINKLAKIMHDNPQKWLEDLFSVDSIIGKVKLEGKINTEINMLCDDDLWHLLKRYMEDIPEVQEMLDRRKRKTALWKSLAEYTTLFDMEERQGEYSFNIYSSYFSNACSSATNFSGYLNVSKEDEPNYAADTNLDYDTCSSLIDEFCKKYQYDSKQFICLKGGETYKNNAAIARDSIMIKFGNREKNYKDVMKYYNQTSNASTMGAGSSSYFFLYYNASDKPINKDEFVDFIKICPEFRANNT</sequence>
<dbReference type="InterPro" id="IPR050135">
    <property type="entry name" value="dGTPase-like"/>
</dbReference>
<dbReference type="PANTHER" id="PTHR11373:SF4">
    <property type="entry name" value="DEOXYNUCLEOSIDE TRIPHOSPHATE TRIPHOSPHOHYDROLASE SAMHD1"/>
    <property type="match status" value="1"/>
</dbReference>
<dbReference type="CDD" id="cd00077">
    <property type="entry name" value="HDc"/>
    <property type="match status" value="1"/>
</dbReference>
<dbReference type="GO" id="GO:0006203">
    <property type="term" value="P:dGTP catabolic process"/>
    <property type="evidence" value="ECO:0007669"/>
    <property type="project" value="TreeGrafter"/>
</dbReference>
<name>A0A1H8Y4H9_9FIRM</name>
<dbReference type="AlphaFoldDB" id="A0A1H8Y4H9"/>
<reference evidence="2 3" key="1">
    <citation type="submission" date="2016-10" db="EMBL/GenBank/DDBJ databases">
        <authorList>
            <person name="de Groot N.N."/>
        </authorList>
    </citation>
    <scope>NUCLEOTIDE SEQUENCE [LARGE SCALE GENOMIC DNA]</scope>
    <source>
        <strain evidence="2 3">DSM 13305</strain>
    </source>
</reference>
<proteinExistence type="predicted"/>
<accession>A0A1H8Y4H9</accession>
<organism evidence="2 3">
    <name type="scientific">Propionispora vibrioides</name>
    <dbReference type="NCBI Taxonomy" id="112903"/>
    <lineage>
        <taxon>Bacteria</taxon>
        <taxon>Bacillati</taxon>
        <taxon>Bacillota</taxon>
        <taxon>Negativicutes</taxon>
        <taxon>Selenomonadales</taxon>
        <taxon>Sporomusaceae</taxon>
        <taxon>Propionispora</taxon>
    </lineage>
</organism>
<feature type="domain" description="HD/PDEase" evidence="1">
    <location>
        <begin position="50"/>
        <end position="248"/>
    </location>
</feature>
<dbReference type="OrthoDB" id="9803619at2"/>
<dbReference type="InterPro" id="IPR003607">
    <property type="entry name" value="HD/PDEase_dom"/>
</dbReference>
<protein>
    <recommendedName>
        <fullName evidence="1">HD/PDEase domain-containing protein</fullName>
    </recommendedName>
</protein>
<dbReference type="RefSeq" id="WP_091752217.1">
    <property type="nucleotide sequence ID" value="NZ_FODY01000042.1"/>
</dbReference>
<dbReference type="Gene3D" id="1.10.3210.10">
    <property type="entry name" value="Hypothetical protein af1432"/>
    <property type="match status" value="1"/>
</dbReference>
<evidence type="ECO:0000313" key="2">
    <source>
        <dbReference type="EMBL" id="SEP46986.1"/>
    </source>
</evidence>
<dbReference type="PANTHER" id="PTHR11373">
    <property type="entry name" value="DEOXYNUCLEOSIDE TRIPHOSPHATE TRIPHOSPHOHYDROLASE"/>
    <property type="match status" value="1"/>
</dbReference>
<evidence type="ECO:0000259" key="1">
    <source>
        <dbReference type="SMART" id="SM00471"/>
    </source>
</evidence>
<dbReference type="GO" id="GO:0008832">
    <property type="term" value="F:dGTPase activity"/>
    <property type="evidence" value="ECO:0007669"/>
    <property type="project" value="TreeGrafter"/>
</dbReference>